<accession>A0A2H0WQZ9</accession>
<dbReference type="EMBL" id="PEZH01000034">
    <property type="protein sequence ID" value="PIS15094.1"/>
    <property type="molecule type" value="Genomic_DNA"/>
</dbReference>
<dbReference type="Proteomes" id="UP000231282">
    <property type="component" value="Unassembled WGS sequence"/>
</dbReference>
<dbReference type="InterPro" id="IPR003646">
    <property type="entry name" value="SH3-like_bac-type"/>
</dbReference>
<organism evidence="4 5">
    <name type="scientific">Candidatus Shapirobacteria bacterium CG09_land_8_20_14_0_10_38_17</name>
    <dbReference type="NCBI Taxonomy" id="1974884"/>
    <lineage>
        <taxon>Bacteria</taxon>
        <taxon>Candidatus Shapironibacteriota</taxon>
    </lineage>
</organism>
<evidence type="ECO:0000259" key="3">
    <source>
        <dbReference type="PROSITE" id="PS51781"/>
    </source>
</evidence>
<evidence type="ECO:0000313" key="4">
    <source>
        <dbReference type="EMBL" id="PIS15094.1"/>
    </source>
</evidence>
<evidence type="ECO:0000313" key="5">
    <source>
        <dbReference type="Proteomes" id="UP000231282"/>
    </source>
</evidence>
<feature type="region of interest" description="Disordered" evidence="1">
    <location>
        <begin position="198"/>
        <end position="218"/>
    </location>
</feature>
<comment type="caution">
    <text evidence="4">The sequence shown here is derived from an EMBL/GenBank/DDBJ whole genome shotgun (WGS) entry which is preliminary data.</text>
</comment>
<sequence>MQIPSRPQMKKKFLLIIPIVIIIGIVLYFFHYPILAAKGVLEIKTNPETVIFINNEQAGNTPFKKEFYPQELNVKIFPIQQNSSTIPIWQGTVKINPLVLTLIRQDFAENKDQTGGEILTLNKIPDKTTAALKITSYPNKATVILDGKVKGYTPLLLKKIEAGQHTLELSLPYYQTTVLGLNINAGYRLDGEVRLAKEKEEKKEEEGSSDNQNQEDKPFVQILSTPTGWLRVRQEAGTSSPEIAKIKPGEEYLLLEEKDGWFKIQLNDKQVGWISGEYATKPNRKSD</sequence>
<evidence type="ECO:0000256" key="2">
    <source>
        <dbReference type="SAM" id="Phobius"/>
    </source>
</evidence>
<dbReference type="SMART" id="SM00287">
    <property type="entry name" value="SH3b"/>
    <property type="match status" value="1"/>
</dbReference>
<dbReference type="AlphaFoldDB" id="A0A2H0WQZ9"/>
<dbReference type="InterPro" id="IPR013229">
    <property type="entry name" value="PEGA"/>
</dbReference>
<protein>
    <recommendedName>
        <fullName evidence="3">SH3b domain-containing protein</fullName>
    </recommendedName>
</protein>
<gene>
    <name evidence="4" type="ORF">COT63_01835</name>
</gene>
<keyword evidence="2" id="KW-0472">Membrane</keyword>
<dbReference type="Pfam" id="PF08239">
    <property type="entry name" value="SH3_3"/>
    <property type="match status" value="1"/>
</dbReference>
<dbReference type="Gene3D" id="2.30.30.40">
    <property type="entry name" value="SH3 Domains"/>
    <property type="match status" value="1"/>
</dbReference>
<proteinExistence type="predicted"/>
<feature type="transmembrane region" description="Helical" evidence="2">
    <location>
        <begin position="12"/>
        <end position="30"/>
    </location>
</feature>
<keyword evidence="2" id="KW-0812">Transmembrane</keyword>
<keyword evidence="2" id="KW-1133">Transmembrane helix</keyword>
<dbReference type="PROSITE" id="PS51781">
    <property type="entry name" value="SH3B"/>
    <property type="match status" value="1"/>
</dbReference>
<name>A0A2H0WQZ9_9BACT</name>
<evidence type="ECO:0000256" key="1">
    <source>
        <dbReference type="SAM" id="MobiDB-lite"/>
    </source>
</evidence>
<feature type="domain" description="SH3b" evidence="3">
    <location>
        <begin position="215"/>
        <end position="283"/>
    </location>
</feature>
<dbReference type="Pfam" id="PF08308">
    <property type="entry name" value="PEGA"/>
    <property type="match status" value="1"/>
</dbReference>
<reference evidence="5" key="1">
    <citation type="submission" date="2017-09" db="EMBL/GenBank/DDBJ databases">
        <title>Depth-based differentiation of microbial function through sediment-hosted aquifers and enrichment of novel symbionts in the deep terrestrial subsurface.</title>
        <authorList>
            <person name="Probst A.J."/>
            <person name="Ladd B."/>
            <person name="Jarett J.K."/>
            <person name="Geller-Mcgrath D.E."/>
            <person name="Sieber C.M.K."/>
            <person name="Emerson J.B."/>
            <person name="Anantharaman K."/>
            <person name="Thomas B.C."/>
            <person name="Malmstrom R."/>
            <person name="Stieglmeier M."/>
            <person name="Klingl A."/>
            <person name="Woyke T."/>
            <person name="Ryan C.M."/>
            <person name="Banfield J.F."/>
        </authorList>
    </citation>
    <scope>NUCLEOTIDE SEQUENCE [LARGE SCALE GENOMIC DNA]</scope>
</reference>